<dbReference type="EMBL" id="BMMS01000029">
    <property type="protein sequence ID" value="GGO96581.1"/>
    <property type="molecule type" value="Genomic_DNA"/>
</dbReference>
<sequence length="257" mass="26417">MYLAAADGTVVALLTSDAVRLPNGIVVAESSTRTPFAQLSGEAGGLDRQAVGAHCGGGEVQVGPLTVRATRWWAPRRPRPPADPARLRGRVRAFGHALGTAITGRASPGLPAAGRVALAELTVFAARNNPQACLTAAQRLVGLGPGLTPSGDDALSGFLMALRHLGNRPLDLRLRTEGRTPDLSAALLEHAARGDGCDQVVGLLDAVAGHTPVHDALADLLSVGHTSGADLSLGVLAGAHAVLAHRLETTPQWKESL</sequence>
<dbReference type="AlphaFoldDB" id="A0A918DZV2"/>
<accession>A0A918DZV2</accession>
<keyword evidence="2" id="KW-1185">Reference proteome</keyword>
<evidence type="ECO:0000313" key="2">
    <source>
        <dbReference type="Proteomes" id="UP000641932"/>
    </source>
</evidence>
<proteinExistence type="predicted"/>
<evidence type="ECO:0000313" key="1">
    <source>
        <dbReference type="EMBL" id="GGO96581.1"/>
    </source>
</evidence>
<dbReference type="InterPro" id="IPR021530">
    <property type="entry name" value="AllH-like"/>
</dbReference>
<dbReference type="Proteomes" id="UP000641932">
    <property type="component" value="Unassembled WGS sequence"/>
</dbReference>
<name>A0A918DZV2_9ACTN</name>
<gene>
    <name evidence="1" type="ORF">GCM10012280_56400</name>
</gene>
<organism evidence="1 2">
    <name type="scientific">Wenjunlia tyrosinilytica</name>
    <dbReference type="NCBI Taxonomy" id="1544741"/>
    <lineage>
        <taxon>Bacteria</taxon>
        <taxon>Bacillati</taxon>
        <taxon>Actinomycetota</taxon>
        <taxon>Actinomycetes</taxon>
        <taxon>Kitasatosporales</taxon>
        <taxon>Streptomycetaceae</taxon>
        <taxon>Wenjunlia</taxon>
    </lineage>
</organism>
<reference evidence="1" key="2">
    <citation type="submission" date="2020-09" db="EMBL/GenBank/DDBJ databases">
        <authorList>
            <person name="Sun Q."/>
            <person name="Zhou Y."/>
        </authorList>
    </citation>
    <scope>NUCLEOTIDE SEQUENCE</scope>
    <source>
        <strain evidence="1">CGMCC 4.7201</strain>
    </source>
</reference>
<reference evidence="1" key="1">
    <citation type="journal article" date="2014" name="Int. J. Syst. Evol. Microbiol.">
        <title>Complete genome sequence of Corynebacterium casei LMG S-19264T (=DSM 44701T), isolated from a smear-ripened cheese.</title>
        <authorList>
            <consortium name="US DOE Joint Genome Institute (JGI-PGF)"/>
            <person name="Walter F."/>
            <person name="Albersmeier A."/>
            <person name="Kalinowski J."/>
            <person name="Ruckert C."/>
        </authorList>
    </citation>
    <scope>NUCLEOTIDE SEQUENCE</scope>
    <source>
        <strain evidence="1">CGMCC 4.7201</strain>
    </source>
</reference>
<comment type="caution">
    <text evidence="1">The sequence shown here is derived from an EMBL/GenBank/DDBJ whole genome shotgun (WGS) entry which is preliminary data.</text>
</comment>
<protein>
    <recommendedName>
        <fullName evidence="3">DUF2877 domain-containing protein</fullName>
    </recommendedName>
</protein>
<evidence type="ECO:0008006" key="3">
    <source>
        <dbReference type="Google" id="ProtNLM"/>
    </source>
</evidence>
<dbReference type="Pfam" id="PF11392">
    <property type="entry name" value="AllH"/>
    <property type="match status" value="1"/>
</dbReference>